<dbReference type="InterPro" id="IPR058163">
    <property type="entry name" value="LysR-type_TF_proteobact-type"/>
</dbReference>
<dbReference type="SUPFAM" id="SSF46785">
    <property type="entry name" value="Winged helix' DNA-binding domain"/>
    <property type="match status" value="1"/>
</dbReference>
<protein>
    <submittedName>
        <fullName evidence="6">LysR family transcriptional regulator</fullName>
    </submittedName>
</protein>
<dbReference type="GO" id="GO:0006351">
    <property type="term" value="P:DNA-templated transcription"/>
    <property type="evidence" value="ECO:0007669"/>
    <property type="project" value="TreeGrafter"/>
</dbReference>
<dbReference type="RefSeq" id="WP_125320666.1">
    <property type="nucleotide sequence ID" value="NZ_AP024889.1"/>
</dbReference>
<dbReference type="PANTHER" id="PTHR30537">
    <property type="entry name" value="HTH-TYPE TRANSCRIPTIONAL REGULATOR"/>
    <property type="match status" value="1"/>
</dbReference>
<dbReference type="GO" id="GO:0043565">
    <property type="term" value="F:sequence-specific DNA binding"/>
    <property type="evidence" value="ECO:0007669"/>
    <property type="project" value="TreeGrafter"/>
</dbReference>
<dbReference type="CDD" id="cd08422">
    <property type="entry name" value="PBP2_CrgA_like"/>
    <property type="match status" value="1"/>
</dbReference>
<evidence type="ECO:0000259" key="5">
    <source>
        <dbReference type="PROSITE" id="PS50931"/>
    </source>
</evidence>
<name>A0A3R9F918_9VIBR</name>
<keyword evidence="7" id="KW-1185">Reference proteome</keyword>
<evidence type="ECO:0000256" key="4">
    <source>
        <dbReference type="ARBA" id="ARBA00023163"/>
    </source>
</evidence>
<feature type="domain" description="HTH lysR-type" evidence="5">
    <location>
        <begin position="1"/>
        <end position="59"/>
    </location>
</feature>
<dbReference type="OrthoDB" id="9786526at2"/>
<keyword evidence="4" id="KW-0804">Transcription</keyword>
<dbReference type="Gene3D" id="3.40.190.290">
    <property type="match status" value="1"/>
</dbReference>
<dbReference type="InterPro" id="IPR036390">
    <property type="entry name" value="WH_DNA-bd_sf"/>
</dbReference>
<gene>
    <name evidence="6" type="ORF">EJA03_07715</name>
</gene>
<dbReference type="PROSITE" id="PS50931">
    <property type="entry name" value="HTH_LYSR"/>
    <property type="match status" value="1"/>
</dbReference>
<proteinExistence type="inferred from homology"/>
<evidence type="ECO:0000313" key="6">
    <source>
        <dbReference type="EMBL" id="RSD31625.1"/>
    </source>
</evidence>
<comment type="caution">
    <text evidence="6">The sequence shown here is derived from an EMBL/GenBank/DDBJ whole genome shotgun (WGS) entry which is preliminary data.</text>
</comment>
<dbReference type="InterPro" id="IPR036388">
    <property type="entry name" value="WH-like_DNA-bd_sf"/>
</dbReference>
<keyword evidence="2" id="KW-0805">Transcription regulation</keyword>
<evidence type="ECO:0000256" key="3">
    <source>
        <dbReference type="ARBA" id="ARBA00023125"/>
    </source>
</evidence>
<keyword evidence="3" id="KW-0238">DNA-binding</keyword>
<dbReference type="Pfam" id="PF00126">
    <property type="entry name" value="HTH_1"/>
    <property type="match status" value="1"/>
</dbReference>
<dbReference type="Pfam" id="PF03466">
    <property type="entry name" value="LysR_substrate"/>
    <property type="match status" value="1"/>
</dbReference>
<dbReference type="SUPFAM" id="SSF53850">
    <property type="entry name" value="Periplasmic binding protein-like II"/>
    <property type="match status" value="1"/>
</dbReference>
<dbReference type="InterPro" id="IPR005119">
    <property type="entry name" value="LysR_subst-bd"/>
</dbReference>
<accession>A0A3R9F918</accession>
<dbReference type="PANTHER" id="PTHR30537:SF35">
    <property type="entry name" value="TRANSCRIPTIONAL REGULATORY PROTEIN"/>
    <property type="match status" value="1"/>
</dbReference>
<reference evidence="6 7" key="1">
    <citation type="submission" date="2018-12" db="EMBL/GenBank/DDBJ databases">
        <title>Genomic taxonomy of the Vibrionaceae family.</title>
        <authorList>
            <person name="Gomez-Gil B."/>
            <person name="Enciso-Ibarra K."/>
        </authorList>
    </citation>
    <scope>NUCLEOTIDE SEQUENCE [LARGE SCALE GENOMIC DNA]</scope>
    <source>
        <strain evidence="6 7">CAIM 594</strain>
    </source>
</reference>
<sequence>MDRLEAMRVFVAIVERGSLSAVAEHLDMSRSKVTRYLGELEKWMDTRLLHRTTRSLSLTSTGKETLNVARELLALEDSLNGIRNQNSLNLKGQLRITASYSIVESCLIDVISQFVECWPEVSIDILSTDKTVNLVDSRIDLAIRITNDLSQNAVAKHLGECRSVICAAPSYIERKGTPSSAQDLVYHNCLSFSYFGRTAWTFDGPNGSESIAIQGNVSANTSEALLAATLKGCGISLQPTPSVKPLIDDGKLVELLSDWQPQTLGVYAIYETRKQITPLLRAFIDHLSETMGESPVW</sequence>
<evidence type="ECO:0000313" key="7">
    <source>
        <dbReference type="Proteomes" id="UP000269041"/>
    </source>
</evidence>
<evidence type="ECO:0000256" key="2">
    <source>
        <dbReference type="ARBA" id="ARBA00023015"/>
    </source>
</evidence>
<dbReference type="FunFam" id="1.10.10.10:FF:000001">
    <property type="entry name" value="LysR family transcriptional regulator"/>
    <property type="match status" value="1"/>
</dbReference>
<dbReference type="Gene3D" id="1.10.10.10">
    <property type="entry name" value="Winged helix-like DNA-binding domain superfamily/Winged helix DNA-binding domain"/>
    <property type="match status" value="1"/>
</dbReference>
<dbReference type="InterPro" id="IPR000847">
    <property type="entry name" value="LysR_HTH_N"/>
</dbReference>
<dbReference type="EMBL" id="RSFA01000026">
    <property type="protein sequence ID" value="RSD31625.1"/>
    <property type="molecule type" value="Genomic_DNA"/>
</dbReference>
<organism evidence="6 7">
    <name type="scientific">Vibrio pectenicida</name>
    <dbReference type="NCBI Taxonomy" id="62763"/>
    <lineage>
        <taxon>Bacteria</taxon>
        <taxon>Pseudomonadati</taxon>
        <taxon>Pseudomonadota</taxon>
        <taxon>Gammaproteobacteria</taxon>
        <taxon>Vibrionales</taxon>
        <taxon>Vibrionaceae</taxon>
        <taxon>Vibrio</taxon>
    </lineage>
</organism>
<comment type="similarity">
    <text evidence="1">Belongs to the LysR transcriptional regulatory family.</text>
</comment>
<dbReference type="Proteomes" id="UP000269041">
    <property type="component" value="Unassembled WGS sequence"/>
</dbReference>
<evidence type="ECO:0000256" key="1">
    <source>
        <dbReference type="ARBA" id="ARBA00009437"/>
    </source>
</evidence>
<dbReference type="GO" id="GO:0003700">
    <property type="term" value="F:DNA-binding transcription factor activity"/>
    <property type="evidence" value="ECO:0007669"/>
    <property type="project" value="InterPro"/>
</dbReference>
<dbReference type="AlphaFoldDB" id="A0A3R9F918"/>
<dbReference type="FunFam" id="3.40.190.290:FF:000001">
    <property type="entry name" value="Transcriptional regulator, LysR family"/>
    <property type="match status" value="1"/>
</dbReference>